<protein>
    <submittedName>
        <fullName evidence="4">Dipeptidyl-peptidase-4</fullName>
    </submittedName>
</protein>
<dbReference type="OrthoDB" id="9777457at2"/>
<gene>
    <name evidence="4" type="ORF">B0O44_11077</name>
</gene>
<dbReference type="AlphaFoldDB" id="A0A318UL50"/>
<accession>A0A318UL50</accession>
<keyword evidence="5" id="KW-1185">Reference proteome</keyword>
<dbReference type="RefSeq" id="WP_110834396.1">
    <property type="nucleotide sequence ID" value="NZ_QKLU01000010.1"/>
</dbReference>
<dbReference type="GO" id="GO:0008239">
    <property type="term" value="F:dipeptidyl-peptidase activity"/>
    <property type="evidence" value="ECO:0007669"/>
    <property type="project" value="TreeGrafter"/>
</dbReference>
<dbReference type="EMBL" id="QKLU01000010">
    <property type="protein sequence ID" value="PYF69437.1"/>
    <property type="molecule type" value="Genomic_DNA"/>
</dbReference>
<dbReference type="Pfam" id="PF00326">
    <property type="entry name" value="Peptidase_S9"/>
    <property type="match status" value="1"/>
</dbReference>
<evidence type="ECO:0000259" key="2">
    <source>
        <dbReference type="Pfam" id="PF00326"/>
    </source>
</evidence>
<dbReference type="PANTHER" id="PTHR11731">
    <property type="entry name" value="PROTEASE FAMILY S9B,C DIPEPTIDYL-PEPTIDASE IV-RELATED"/>
    <property type="match status" value="1"/>
</dbReference>
<organism evidence="4 5">
    <name type="scientific">Pedobacter nutrimenti</name>
    <dbReference type="NCBI Taxonomy" id="1241337"/>
    <lineage>
        <taxon>Bacteria</taxon>
        <taxon>Pseudomonadati</taxon>
        <taxon>Bacteroidota</taxon>
        <taxon>Sphingobacteriia</taxon>
        <taxon>Sphingobacteriales</taxon>
        <taxon>Sphingobacteriaceae</taxon>
        <taxon>Pedobacter</taxon>
    </lineage>
</organism>
<dbReference type="PANTHER" id="PTHR11731:SF193">
    <property type="entry name" value="DIPEPTIDYL PEPTIDASE 9"/>
    <property type="match status" value="1"/>
</dbReference>
<dbReference type="SUPFAM" id="SSF82171">
    <property type="entry name" value="DPP6 N-terminal domain-like"/>
    <property type="match status" value="1"/>
</dbReference>
<sequence length="717" mass="80659">MKKFLLCIPLTGLLFTAAAQEKKLSMEEAMLQARTTLAPQNLSQIQFIYGTENYVYAKRTGNQLSWTSGDFKSKEEKTLLSLEQLNQKLKAAGQDTLKNMPAIQFNQGSSWILNLRDRKLAYDPAKEGFSTLISPALFAKSNVERSSASYIAYLDQFNLFVDKDGQSKQVTKDGSKDLVYASSVHRDEFGISKGTFWSNNGKQLAFYRMDQSMVADYPIIDWSNIPAKNVNIKYPMAGGKSHEVTVGVYNAEKGSLVYLQTGAPADQYLTNIAWSPDDKYIYIALLNRGQNDMKLNQYDAASGALIKTLFEEKDDKYVEPLVPVLFLKNDPSKFIWQSNRDGWNHLYLYNTEGRMLRQLTQGAWEVLEVKGFDEKGERLFYLSTAESPITKNLYALNLKTGISKRITQGFAVHNAQVSSSGKTVIDNYSTPDDPRTIALTEVLTDKSKTLLQAENPLAAYNTSKSDIFTIKSVKGDALYCSLYKPVGYDSTKKYPVVVYWYGGSHAQLITSSWNAGAGDYWFRYMAQQGYVVLTIDVRGSDNRGRAFEQSMFRRVGDVQMEDMMSAVNHLKSLPYVDAGRMGLFGWSFGGFNTVDFMLNHPGVFKAAVAGGPVINWNLYEVMYTERYMDTPAENPEGFAATDLTRKIGNLQGKLLLIHGLQDPVVLQQNTVSLVKSAVDKGIQLDYMIYPGHEHNVLGKDRAHLYQKVTDYFMQNLK</sequence>
<dbReference type="SUPFAM" id="SSF53474">
    <property type="entry name" value="alpha/beta-Hydrolases"/>
    <property type="match status" value="1"/>
</dbReference>
<evidence type="ECO:0000313" key="4">
    <source>
        <dbReference type="EMBL" id="PYF69437.1"/>
    </source>
</evidence>
<feature type="domain" description="Dipeptidylpeptidase IV N-terminal" evidence="3">
    <location>
        <begin position="149"/>
        <end position="434"/>
    </location>
</feature>
<dbReference type="InterPro" id="IPR029058">
    <property type="entry name" value="AB_hydrolase_fold"/>
</dbReference>
<feature type="domain" description="Peptidase S9 prolyl oligopeptidase catalytic" evidence="2">
    <location>
        <begin position="523"/>
        <end position="717"/>
    </location>
</feature>
<dbReference type="InterPro" id="IPR050278">
    <property type="entry name" value="Serine_Prot_S9B/DPPIV"/>
</dbReference>
<keyword evidence="1" id="KW-0732">Signal</keyword>
<proteinExistence type="predicted"/>
<dbReference type="Pfam" id="PF00930">
    <property type="entry name" value="DPPIV_N"/>
    <property type="match status" value="1"/>
</dbReference>
<dbReference type="InterPro" id="IPR002469">
    <property type="entry name" value="Peptidase_S9B_N"/>
</dbReference>
<dbReference type="GO" id="GO:0008236">
    <property type="term" value="F:serine-type peptidase activity"/>
    <property type="evidence" value="ECO:0007669"/>
    <property type="project" value="InterPro"/>
</dbReference>
<feature type="signal peptide" evidence="1">
    <location>
        <begin position="1"/>
        <end position="19"/>
    </location>
</feature>
<dbReference type="Proteomes" id="UP000248198">
    <property type="component" value="Unassembled WGS sequence"/>
</dbReference>
<evidence type="ECO:0000313" key="5">
    <source>
        <dbReference type="Proteomes" id="UP000248198"/>
    </source>
</evidence>
<dbReference type="Gene3D" id="3.40.50.1820">
    <property type="entry name" value="alpha/beta hydrolase"/>
    <property type="match status" value="1"/>
</dbReference>
<comment type="caution">
    <text evidence="4">The sequence shown here is derived from an EMBL/GenBank/DDBJ whole genome shotgun (WGS) entry which is preliminary data.</text>
</comment>
<feature type="chain" id="PRO_5016436946" evidence="1">
    <location>
        <begin position="20"/>
        <end position="717"/>
    </location>
</feature>
<reference evidence="4 5" key="1">
    <citation type="submission" date="2018-06" db="EMBL/GenBank/DDBJ databases">
        <title>Genomic Encyclopedia of Archaeal and Bacterial Type Strains, Phase II (KMG-II): from individual species to whole genera.</title>
        <authorList>
            <person name="Goeker M."/>
        </authorList>
    </citation>
    <scope>NUCLEOTIDE SEQUENCE [LARGE SCALE GENOMIC DNA]</scope>
    <source>
        <strain evidence="4 5">DSM 27372</strain>
    </source>
</reference>
<evidence type="ECO:0000259" key="3">
    <source>
        <dbReference type="Pfam" id="PF00930"/>
    </source>
</evidence>
<dbReference type="GO" id="GO:0006508">
    <property type="term" value="P:proteolysis"/>
    <property type="evidence" value="ECO:0007669"/>
    <property type="project" value="InterPro"/>
</dbReference>
<dbReference type="Gene3D" id="2.140.10.30">
    <property type="entry name" value="Dipeptidylpeptidase IV, N-terminal domain"/>
    <property type="match status" value="1"/>
</dbReference>
<name>A0A318UL50_9SPHI</name>
<dbReference type="InterPro" id="IPR001375">
    <property type="entry name" value="Peptidase_S9_cat"/>
</dbReference>
<evidence type="ECO:0000256" key="1">
    <source>
        <dbReference type="SAM" id="SignalP"/>
    </source>
</evidence>